<dbReference type="GO" id="GO:0022857">
    <property type="term" value="F:transmembrane transporter activity"/>
    <property type="evidence" value="ECO:0007669"/>
    <property type="project" value="InterPro"/>
</dbReference>
<dbReference type="PROSITE" id="PS50850">
    <property type="entry name" value="MFS"/>
    <property type="match status" value="1"/>
</dbReference>
<keyword evidence="2 4" id="KW-1133">Transmembrane helix</keyword>
<dbReference type="InterPro" id="IPR011701">
    <property type="entry name" value="MFS"/>
</dbReference>
<dbReference type="Pfam" id="PF07690">
    <property type="entry name" value="MFS_1"/>
    <property type="match status" value="1"/>
</dbReference>
<keyword evidence="3 4" id="KW-0472">Membrane</keyword>
<feature type="transmembrane region" description="Helical" evidence="4">
    <location>
        <begin position="175"/>
        <end position="199"/>
    </location>
</feature>
<accession>A0A937CP26</accession>
<feature type="transmembrane region" description="Helical" evidence="4">
    <location>
        <begin position="21"/>
        <end position="47"/>
    </location>
</feature>
<reference evidence="6" key="1">
    <citation type="submission" date="2021-01" db="EMBL/GenBank/DDBJ databases">
        <title>Rhizobium sp. strain KVB221 16S ribosomal RNA gene Genome sequencing and assembly.</title>
        <authorList>
            <person name="Kang M."/>
        </authorList>
    </citation>
    <scope>NUCLEOTIDE SEQUENCE</scope>
    <source>
        <strain evidence="6">KVB221</strain>
    </source>
</reference>
<evidence type="ECO:0000256" key="1">
    <source>
        <dbReference type="ARBA" id="ARBA00022692"/>
    </source>
</evidence>
<name>A0A937CP26_9HYPH</name>
<sequence length="410" mass="43152">MTAVAEADGLEKGLSRARRNVALLAIAQAILGSAPPIAFAVGGLAAYQMLDADKSLATAPLTGFNVGVALGTILVAILSRYLSRKPSFIIGALLESCGGLIAAVAIFQSDFWLLVAGLLLTGVAGGFTQKFRFAAADASPSYYKGSAISWILAGGVISAVLGPQIAIFTKDYFEPVMFAGAFIAFAPMGVIAAIVLSFLKLPELNSVGASSHQSARPLSEIVTSQRFLTGMYCGIVSYALMTFMMTGAPLAMVIGCGFSSDQATLGIQFHVLAMYGPSFFTGRLISRFGAEVIVALGLAILMFCAVIAHMGIELWNFWAALVLLGAGWNFGFIGGTAIIAQSYRPNEADKVQGFHDIILFTTVALASFASGQIFNAFGWDAMILPVWPLAIVGLLLLFLLARSKMRAKTV</sequence>
<keyword evidence="7" id="KW-1185">Reference proteome</keyword>
<evidence type="ECO:0000256" key="4">
    <source>
        <dbReference type="SAM" id="Phobius"/>
    </source>
</evidence>
<evidence type="ECO:0000313" key="7">
    <source>
        <dbReference type="Proteomes" id="UP000633219"/>
    </source>
</evidence>
<proteinExistence type="predicted"/>
<dbReference type="AlphaFoldDB" id="A0A937CP26"/>
<evidence type="ECO:0000256" key="2">
    <source>
        <dbReference type="ARBA" id="ARBA00022989"/>
    </source>
</evidence>
<protein>
    <submittedName>
        <fullName evidence="6">MFS transporter</fullName>
    </submittedName>
</protein>
<feature type="transmembrane region" description="Helical" evidence="4">
    <location>
        <begin position="318"/>
        <end position="341"/>
    </location>
</feature>
<dbReference type="InterPro" id="IPR020846">
    <property type="entry name" value="MFS_dom"/>
</dbReference>
<evidence type="ECO:0000256" key="3">
    <source>
        <dbReference type="ARBA" id="ARBA00023136"/>
    </source>
</evidence>
<feature type="transmembrane region" description="Helical" evidence="4">
    <location>
        <begin position="111"/>
        <end position="128"/>
    </location>
</feature>
<comment type="caution">
    <text evidence="6">The sequence shown here is derived from an EMBL/GenBank/DDBJ whole genome shotgun (WGS) entry which is preliminary data.</text>
</comment>
<keyword evidence="1 4" id="KW-0812">Transmembrane</keyword>
<feature type="transmembrane region" description="Helical" evidence="4">
    <location>
        <begin position="353"/>
        <end position="375"/>
    </location>
</feature>
<organism evidence="6 7">
    <name type="scientific">Rhizobium setariae</name>
    <dbReference type="NCBI Taxonomy" id="2801340"/>
    <lineage>
        <taxon>Bacteria</taxon>
        <taxon>Pseudomonadati</taxon>
        <taxon>Pseudomonadota</taxon>
        <taxon>Alphaproteobacteria</taxon>
        <taxon>Hyphomicrobiales</taxon>
        <taxon>Rhizobiaceae</taxon>
        <taxon>Rhizobium/Agrobacterium group</taxon>
        <taxon>Rhizobium</taxon>
    </lineage>
</organism>
<gene>
    <name evidence="6" type="ORF">JJB09_04765</name>
</gene>
<dbReference type="InterPro" id="IPR036259">
    <property type="entry name" value="MFS_trans_sf"/>
</dbReference>
<dbReference type="Proteomes" id="UP000633219">
    <property type="component" value="Unassembled WGS sequence"/>
</dbReference>
<feature type="domain" description="Major facilitator superfamily (MFS) profile" evidence="5">
    <location>
        <begin position="1"/>
        <end position="405"/>
    </location>
</feature>
<dbReference type="PANTHER" id="PTHR23534:SF1">
    <property type="entry name" value="MAJOR FACILITATOR SUPERFAMILY PROTEIN"/>
    <property type="match status" value="1"/>
</dbReference>
<feature type="transmembrane region" description="Helical" evidence="4">
    <location>
        <begin position="292"/>
        <end position="312"/>
    </location>
</feature>
<dbReference type="Gene3D" id="1.20.1250.20">
    <property type="entry name" value="MFS general substrate transporter like domains"/>
    <property type="match status" value="1"/>
</dbReference>
<evidence type="ECO:0000313" key="6">
    <source>
        <dbReference type="EMBL" id="MBL0371332.1"/>
    </source>
</evidence>
<feature type="transmembrane region" description="Helical" evidence="4">
    <location>
        <begin position="235"/>
        <end position="255"/>
    </location>
</feature>
<evidence type="ECO:0000259" key="5">
    <source>
        <dbReference type="PROSITE" id="PS50850"/>
    </source>
</evidence>
<dbReference type="PANTHER" id="PTHR23534">
    <property type="entry name" value="MFS PERMEASE"/>
    <property type="match status" value="1"/>
</dbReference>
<dbReference type="RefSeq" id="WP_201653866.1">
    <property type="nucleotide sequence ID" value="NZ_JAEQNC010000002.1"/>
</dbReference>
<feature type="transmembrane region" description="Helical" evidence="4">
    <location>
        <begin position="86"/>
        <end position="105"/>
    </location>
</feature>
<feature type="transmembrane region" description="Helical" evidence="4">
    <location>
        <begin position="148"/>
        <end position="169"/>
    </location>
</feature>
<feature type="transmembrane region" description="Helical" evidence="4">
    <location>
        <begin position="381"/>
        <end position="401"/>
    </location>
</feature>
<feature type="transmembrane region" description="Helical" evidence="4">
    <location>
        <begin position="267"/>
        <end position="285"/>
    </location>
</feature>
<dbReference type="SUPFAM" id="SSF103473">
    <property type="entry name" value="MFS general substrate transporter"/>
    <property type="match status" value="1"/>
</dbReference>
<dbReference type="EMBL" id="JAEQNC010000002">
    <property type="protein sequence ID" value="MBL0371332.1"/>
    <property type="molecule type" value="Genomic_DNA"/>
</dbReference>
<feature type="transmembrane region" description="Helical" evidence="4">
    <location>
        <begin position="59"/>
        <end position="79"/>
    </location>
</feature>